<evidence type="ECO:0000256" key="4">
    <source>
        <dbReference type="ARBA" id="ARBA00023022"/>
    </source>
</evidence>
<feature type="domain" description="Invertebrate defensins family profile" evidence="6">
    <location>
        <begin position="29"/>
        <end position="61"/>
    </location>
</feature>
<dbReference type="SUPFAM" id="SSF57095">
    <property type="entry name" value="Scorpion toxin-like"/>
    <property type="match status" value="1"/>
</dbReference>
<dbReference type="GO" id="GO:0005576">
    <property type="term" value="C:extracellular region"/>
    <property type="evidence" value="ECO:0007669"/>
    <property type="project" value="UniProtKB-SubCell"/>
</dbReference>
<dbReference type="AlphaFoldDB" id="A0AAV4Y7F1"/>
<comment type="subcellular location">
    <subcellularLocation>
        <location evidence="1">Secreted</location>
    </subcellularLocation>
</comment>
<dbReference type="Gene3D" id="3.30.30.10">
    <property type="entry name" value="Knottin, scorpion toxin-like"/>
    <property type="match status" value="1"/>
</dbReference>
<dbReference type="Pfam" id="PF01097">
    <property type="entry name" value="Defensin_2"/>
    <property type="match status" value="1"/>
</dbReference>
<gene>
    <name evidence="7" type="ORF">CEXT_77491</name>
</gene>
<proteinExistence type="predicted"/>
<name>A0AAV4Y7F1_CAEEX</name>
<keyword evidence="4" id="KW-0044">Antibiotic</keyword>
<evidence type="ECO:0000313" key="8">
    <source>
        <dbReference type="Proteomes" id="UP001054945"/>
    </source>
</evidence>
<keyword evidence="8" id="KW-1185">Reference proteome</keyword>
<protein>
    <recommendedName>
        <fullName evidence="6">Invertebrate defensins family profile domain-containing protein</fullName>
    </recommendedName>
</protein>
<dbReference type="GO" id="GO:0042742">
    <property type="term" value="P:defense response to bacterium"/>
    <property type="evidence" value="ECO:0007669"/>
    <property type="project" value="UniProtKB-KW"/>
</dbReference>
<evidence type="ECO:0000256" key="1">
    <source>
        <dbReference type="ARBA" id="ARBA00004613"/>
    </source>
</evidence>
<dbReference type="Proteomes" id="UP001054945">
    <property type="component" value="Unassembled WGS sequence"/>
</dbReference>
<reference evidence="7 8" key="1">
    <citation type="submission" date="2021-06" db="EMBL/GenBank/DDBJ databases">
        <title>Caerostris extrusa draft genome.</title>
        <authorList>
            <person name="Kono N."/>
            <person name="Arakawa K."/>
        </authorList>
    </citation>
    <scope>NUCLEOTIDE SEQUENCE [LARGE SCALE GENOMIC DNA]</scope>
</reference>
<keyword evidence="5" id="KW-1015">Disulfide bond</keyword>
<dbReference type="InterPro" id="IPR036574">
    <property type="entry name" value="Scorpion_toxin-like_sf"/>
</dbReference>
<evidence type="ECO:0000256" key="3">
    <source>
        <dbReference type="ARBA" id="ARBA00022529"/>
    </source>
</evidence>
<accession>A0AAV4Y7F1</accession>
<evidence type="ECO:0000256" key="2">
    <source>
        <dbReference type="ARBA" id="ARBA00022525"/>
    </source>
</evidence>
<comment type="caution">
    <text evidence="7">The sequence shown here is derived from an EMBL/GenBank/DDBJ whole genome shotgun (WGS) entry which is preliminary data.</text>
</comment>
<dbReference type="InterPro" id="IPR001542">
    <property type="entry name" value="Defensin_invertebrate/fungal"/>
</dbReference>
<dbReference type="EMBL" id="BPLR01001390">
    <property type="protein sequence ID" value="GIZ02064.1"/>
    <property type="molecule type" value="Genomic_DNA"/>
</dbReference>
<keyword evidence="2" id="KW-0964">Secreted</keyword>
<keyword evidence="3" id="KW-0929">Antimicrobial</keyword>
<organism evidence="7 8">
    <name type="scientific">Caerostris extrusa</name>
    <name type="common">Bark spider</name>
    <name type="synonym">Caerostris bankana</name>
    <dbReference type="NCBI Taxonomy" id="172846"/>
    <lineage>
        <taxon>Eukaryota</taxon>
        <taxon>Metazoa</taxon>
        <taxon>Ecdysozoa</taxon>
        <taxon>Arthropoda</taxon>
        <taxon>Chelicerata</taxon>
        <taxon>Arachnida</taxon>
        <taxon>Araneae</taxon>
        <taxon>Araneomorphae</taxon>
        <taxon>Entelegynae</taxon>
        <taxon>Araneoidea</taxon>
        <taxon>Araneidae</taxon>
        <taxon>Caerostris</taxon>
    </lineage>
</organism>
<sequence>MKNNNALLSPTVRTSDNVFDPGASAVNVCPSDWKACDSKCKTDGRIGGYCGGLWSARCTCVRRKVSITSDVIPFIM</sequence>
<evidence type="ECO:0000256" key="5">
    <source>
        <dbReference type="ARBA" id="ARBA00023157"/>
    </source>
</evidence>
<evidence type="ECO:0000259" key="6">
    <source>
        <dbReference type="Pfam" id="PF01097"/>
    </source>
</evidence>
<evidence type="ECO:0000313" key="7">
    <source>
        <dbReference type="EMBL" id="GIZ02064.1"/>
    </source>
</evidence>